<reference evidence="2 3" key="1">
    <citation type="journal article" date="2019" name="Sci. Rep.">
        <title>Sulfobacillus thermotolerans: new insights into resistance and metabolic capacities of acidophilic chemolithotrophs.</title>
        <authorList>
            <person name="Panyushkina A.E."/>
            <person name="Babenko V.V."/>
            <person name="Nikitina A.S."/>
            <person name="Selezneva O.V."/>
            <person name="Tsaplina I.A."/>
            <person name="Letarova M.A."/>
            <person name="Kostryukova E.S."/>
            <person name="Letarov A.V."/>
        </authorList>
    </citation>
    <scope>NUCLEOTIDE SEQUENCE [LARGE SCALE GENOMIC DNA]</scope>
    <source>
        <strain evidence="2 3">Kr1</strain>
    </source>
</reference>
<evidence type="ECO:0000313" key="3">
    <source>
        <dbReference type="Proteomes" id="UP000325292"/>
    </source>
</evidence>
<evidence type="ECO:0000313" key="2">
    <source>
        <dbReference type="EMBL" id="AUW92863.1"/>
    </source>
</evidence>
<protein>
    <recommendedName>
        <fullName evidence="4">DUF58 domain-containing protein</fullName>
    </recommendedName>
</protein>
<dbReference type="PANTHER" id="PTHR34351:SF2">
    <property type="entry name" value="DUF58 DOMAIN-CONTAINING PROTEIN"/>
    <property type="match status" value="1"/>
</dbReference>
<proteinExistence type="predicted"/>
<sequence>MMRGTEQPVWLLEALAALLVLAGIIAGRALWIIIGFFVAAVILLSQKWARRTYAALIIDSIPQQITLEIGQEWLYSVSISNPLAIAAGWIRVRQEIPQGLVQDDGSHHVGAEFVLGEYQKARVVWPLKGVARGRWILGDTTLVQSDLWGWRETVQKRFLPTVVTVWPRRFDIDLPLWQAVRELGETKGWLWDEPDPSYYRGIRPYRYGEPLRDVHPFASARAGTLMVKEVERVRALSVDIICHPYTADVPWHGIDMQAVETCLSLAASAVQTAFDQGLACGLTISCALPGLGHGVSLEPTMAMAARAEYFTNLAWAVATPAVSTNVQGLLENLLRQERPAGLLLVVSPKWDEAVDLLLQRLSSQGHVIGWLSAGSSVQLPTVVDVHWAWTEGGVVHETRTSSGR</sequence>
<evidence type="ECO:0000256" key="1">
    <source>
        <dbReference type="SAM" id="Phobius"/>
    </source>
</evidence>
<gene>
    <name evidence="2" type="ORF">BXT84_01925</name>
</gene>
<evidence type="ECO:0008006" key="4">
    <source>
        <dbReference type="Google" id="ProtNLM"/>
    </source>
</evidence>
<organism evidence="2 3">
    <name type="scientific">Sulfobacillus thermotolerans</name>
    <dbReference type="NCBI Taxonomy" id="338644"/>
    <lineage>
        <taxon>Bacteria</taxon>
        <taxon>Bacillati</taxon>
        <taxon>Bacillota</taxon>
        <taxon>Clostridia</taxon>
        <taxon>Eubacteriales</taxon>
        <taxon>Clostridiales Family XVII. Incertae Sedis</taxon>
        <taxon>Sulfobacillus</taxon>
    </lineage>
</organism>
<dbReference type="EMBL" id="CP019454">
    <property type="protein sequence ID" value="AUW92863.1"/>
    <property type="molecule type" value="Genomic_DNA"/>
</dbReference>
<name>A0ABM6RND5_9FIRM</name>
<keyword evidence="1" id="KW-1133">Transmembrane helix</keyword>
<keyword evidence="3" id="KW-1185">Reference proteome</keyword>
<dbReference type="Proteomes" id="UP000325292">
    <property type="component" value="Chromosome"/>
</dbReference>
<accession>A0ABM6RND5</accession>
<feature type="transmembrane region" description="Helical" evidence="1">
    <location>
        <begin position="15"/>
        <end position="44"/>
    </location>
</feature>
<keyword evidence="1" id="KW-0472">Membrane</keyword>
<dbReference type="PANTHER" id="PTHR34351">
    <property type="entry name" value="SLR1927 PROTEIN-RELATED"/>
    <property type="match status" value="1"/>
</dbReference>
<keyword evidence="1" id="KW-0812">Transmembrane</keyword>